<dbReference type="InterPro" id="IPR051353">
    <property type="entry name" value="Tobamovirus_resist_UPF0261"/>
</dbReference>
<dbReference type="Gene3D" id="3.40.50.12030">
    <property type="entry name" value="Uncharacterised protein family UPF0261, NC domain"/>
    <property type="match status" value="1"/>
</dbReference>
<dbReference type="PIRSF" id="PIRSF033271">
    <property type="entry name" value="UCP033271"/>
    <property type="match status" value="1"/>
</dbReference>
<dbReference type="Pfam" id="PF23189">
    <property type="entry name" value="UPF0261_C"/>
    <property type="match status" value="1"/>
</dbReference>
<dbReference type="PATRIC" id="fig|1813736.3.peg.1571"/>
<dbReference type="RefSeq" id="WP_110170171.1">
    <property type="nucleotide sequence ID" value="NZ_CP015136.1"/>
</dbReference>
<evidence type="ECO:0000313" key="4">
    <source>
        <dbReference type="Proteomes" id="UP000076079"/>
    </source>
</evidence>
<sequence length="410" mass="42900">MTPRTVLLLGTLDTKGQEYAFVRDCIQARGQRTLLVDIGVLGDPTVSPDVTADDVARAGGSDLAALRSRGDRGHAVDTMQRGACALLPAWYAAGRFDGVLGLGGGGGTTMVAAAMRTLPVGVPKVMVSTMASGNTAPYVDVKDVTLMYSVVDIAGLNPLSRRILANAAGAICGMVEQASPANHTDGPTRQLVAATMFGVTTPCVTAVRTALEAASYDVTVFHATGSGGRAMEGLIDDGYFAGVMDVTTTEWCDEVVGGVLTAGPTRLSAAGRRGIPQVVSVGALDMVNFGGIETVPQQFRNRNLYRHNATVTLMRTTPDECVEIGRRIAAQLNTATGPTALVLPLQGVSAIDAPGQPFHDPEADAALFDSLRRHLDGRVRVSEVEAHINEPAFAAALVDTFEGLNLRLRS</sequence>
<protein>
    <submittedName>
        <fullName evidence="3">Uncharacterized protein</fullName>
    </submittedName>
</protein>
<dbReference type="NCBIfam" id="NF002674">
    <property type="entry name" value="PRK02399.1-2"/>
    <property type="match status" value="1"/>
</dbReference>
<accession>A0A143PJA9</accession>
<feature type="domain" description="UPF0261" evidence="1">
    <location>
        <begin position="5"/>
        <end position="178"/>
    </location>
</feature>
<reference evidence="3 4" key="1">
    <citation type="journal article" date="2016" name="Genome Announc.">
        <title>First Complete Genome Sequence of a Subdivision 6 Acidobacterium Strain.</title>
        <authorList>
            <person name="Huang S."/>
            <person name="Vieira S."/>
            <person name="Bunk B."/>
            <person name="Riedel T."/>
            <person name="Sproer C."/>
            <person name="Overmann J."/>
        </authorList>
    </citation>
    <scope>NUCLEOTIDE SEQUENCE [LARGE SCALE GENOMIC DNA]</scope>
    <source>
        <strain evidence="4">DSM 100886 HEG_-6_39</strain>
    </source>
</reference>
<dbReference type="InterPro" id="IPR044122">
    <property type="entry name" value="UPF0261_N"/>
</dbReference>
<dbReference type="CDD" id="cd15488">
    <property type="entry name" value="Tm-1-like"/>
    <property type="match status" value="1"/>
</dbReference>
<dbReference type="STRING" id="1855912.LuPra_01514"/>
<dbReference type="PANTHER" id="PTHR31862">
    <property type="entry name" value="UPF0261 DOMAIN PROTEIN (AFU_ORTHOLOGUE AFUA_1G10120)"/>
    <property type="match status" value="1"/>
</dbReference>
<dbReference type="Gene3D" id="3.40.50.12020">
    <property type="entry name" value="Uncharacterised protein family UPF0261, NN domain"/>
    <property type="match status" value="1"/>
</dbReference>
<dbReference type="Pfam" id="PF06792">
    <property type="entry name" value="UPF0261"/>
    <property type="match status" value="1"/>
</dbReference>
<reference evidence="4" key="2">
    <citation type="submission" date="2016-04" db="EMBL/GenBank/DDBJ databases">
        <title>First Complete Genome Sequence of a Subdivision 6 Acidobacterium.</title>
        <authorList>
            <person name="Huang S."/>
            <person name="Vieira S."/>
            <person name="Bunk B."/>
            <person name="Riedel T."/>
            <person name="Sproeer C."/>
            <person name="Overmann J."/>
        </authorList>
    </citation>
    <scope>NUCLEOTIDE SEQUENCE [LARGE SCALE GENOMIC DNA]</scope>
    <source>
        <strain evidence="4">DSM 100886 HEG_-6_39</strain>
    </source>
</reference>
<dbReference type="InterPro" id="IPR008322">
    <property type="entry name" value="UPF0261"/>
</dbReference>
<proteinExistence type="predicted"/>
<dbReference type="InterPro" id="IPR056778">
    <property type="entry name" value="UPF0261_C"/>
</dbReference>
<gene>
    <name evidence="3" type="ORF">LuPra_01514</name>
</gene>
<evidence type="ECO:0000313" key="3">
    <source>
        <dbReference type="EMBL" id="AMY08320.1"/>
    </source>
</evidence>
<dbReference type="AlphaFoldDB" id="A0A143PJA9"/>
<dbReference type="Proteomes" id="UP000076079">
    <property type="component" value="Chromosome"/>
</dbReference>
<dbReference type="KEGG" id="abac:LuPra_01514"/>
<evidence type="ECO:0000259" key="2">
    <source>
        <dbReference type="Pfam" id="PF23189"/>
    </source>
</evidence>
<dbReference type="EMBL" id="CP015136">
    <property type="protein sequence ID" value="AMY08320.1"/>
    <property type="molecule type" value="Genomic_DNA"/>
</dbReference>
<dbReference type="PANTHER" id="PTHR31862:SF1">
    <property type="entry name" value="UPF0261 DOMAIN PROTEIN (AFU_ORTHOLOGUE AFUA_1G10120)"/>
    <property type="match status" value="1"/>
</dbReference>
<name>A0A143PJA9_LUTPR</name>
<keyword evidence="4" id="KW-1185">Reference proteome</keyword>
<evidence type="ECO:0000259" key="1">
    <source>
        <dbReference type="Pfam" id="PF06792"/>
    </source>
</evidence>
<dbReference type="OrthoDB" id="9776369at2"/>
<organism evidence="3 4">
    <name type="scientific">Luteitalea pratensis</name>
    <dbReference type="NCBI Taxonomy" id="1855912"/>
    <lineage>
        <taxon>Bacteria</taxon>
        <taxon>Pseudomonadati</taxon>
        <taxon>Acidobacteriota</taxon>
        <taxon>Vicinamibacteria</taxon>
        <taxon>Vicinamibacterales</taxon>
        <taxon>Vicinamibacteraceae</taxon>
        <taxon>Luteitalea</taxon>
    </lineage>
</organism>
<feature type="domain" description="UPF0261" evidence="2">
    <location>
        <begin position="189"/>
        <end position="402"/>
    </location>
</feature>